<evidence type="ECO:0000259" key="2">
    <source>
        <dbReference type="Pfam" id="PF00326"/>
    </source>
</evidence>
<dbReference type="InterPro" id="IPR001375">
    <property type="entry name" value="Peptidase_S9_cat"/>
</dbReference>
<dbReference type="GO" id="GO:0006508">
    <property type="term" value="P:proteolysis"/>
    <property type="evidence" value="ECO:0007669"/>
    <property type="project" value="InterPro"/>
</dbReference>
<evidence type="ECO:0000313" key="4">
    <source>
        <dbReference type="EMBL" id="RYC80291.1"/>
    </source>
</evidence>
<evidence type="ECO:0000313" key="5">
    <source>
        <dbReference type="Proteomes" id="UP000290540"/>
    </source>
</evidence>
<dbReference type="GO" id="GO:0008236">
    <property type="term" value="F:serine-type peptidase activity"/>
    <property type="evidence" value="ECO:0007669"/>
    <property type="project" value="InterPro"/>
</dbReference>
<feature type="domain" description="Alpha/beta hydrolase fold-3" evidence="3">
    <location>
        <begin position="36"/>
        <end position="128"/>
    </location>
</feature>
<feature type="domain" description="Peptidase S9 prolyl oligopeptidase catalytic" evidence="2">
    <location>
        <begin position="174"/>
        <end position="259"/>
    </location>
</feature>
<evidence type="ECO:0000256" key="1">
    <source>
        <dbReference type="ARBA" id="ARBA00022801"/>
    </source>
</evidence>
<sequence>MTTRKEYVFKAINGIPVAADVYFRKTTTVSKLPIALHFHGGNFTVGSKQMLPLDQSEMLLDLGFVVVSANYRLAPTVTVFEGPVKDALDAYEWSRTNLPQLLLEDAHVKADGSRIVTLGHSCGGTLALLTKDDPPPTSAPPPVGPKGPDLANYRVAWMFDQLGKGTQLKTVVGDSDYDRVDPVSQFSKGNFPPTFFIHGAEDKLVPARLSQQAYDELKSHGVETQLVLVEGGQHGFDEIGQPENALELLEKGFEFLKAHV</sequence>
<protein>
    <recommendedName>
        <fullName evidence="6">Alpha/beta hydrolase fold-3 domain-containing protein</fullName>
    </recommendedName>
</protein>
<dbReference type="Pfam" id="PF07859">
    <property type="entry name" value="Abhydrolase_3"/>
    <property type="match status" value="1"/>
</dbReference>
<keyword evidence="1" id="KW-0378">Hydrolase</keyword>
<dbReference type="InterPro" id="IPR050300">
    <property type="entry name" value="GDXG_lipolytic_enzyme"/>
</dbReference>
<dbReference type="InterPro" id="IPR013094">
    <property type="entry name" value="AB_hydrolase_3"/>
</dbReference>
<evidence type="ECO:0000259" key="3">
    <source>
        <dbReference type="Pfam" id="PF07859"/>
    </source>
</evidence>
<dbReference type="InterPro" id="IPR029058">
    <property type="entry name" value="AB_hydrolase_fold"/>
</dbReference>
<dbReference type="AlphaFoldDB" id="A0A4Q2V0D5"/>
<reference evidence="4 5" key="1">
    <citation type="submission" date="2016-12" db="EMBL/GenBank/DDBJ databases">
        <title>Draft genome sequence of Fusarium oxysporum causing rot on Narcissus.</title>
        <authorList>
            <person name="Armitage A.D."/>
            <person name="Taylor A."/>
            <person name="Clarkson J.P."/>
            <person name="Harrison R.J."/>
            <person name="Jackson A.C."/>
        </authorList>
    </citation>
    <scope>NUCLEOTIDE SEQUENCE [LARGE SCALE GENOMIC DNA]</scope>
    <source>
        <strain evidence="4 5">N139</strain>
    </source>
</reference>
<gene>
    <name evidence="4" type="ORF">BFJ63_vAg16831</name>
</gene>
<dbReference type="Pfam" id="PF00326">
    <property type="entry name" value="Peptidase_S9"/>
    <property type="match status" value="1"/>
</dbReference>
<organism evidence="4 5">
    <name type="scientific">Fusarium oxysporum f. sp. narcissi</name>
    <dbReference type="NCBI Taxonomy" id="451672"/>
    <lineage>
        <taxon>Eukaryota</taxon>
        <taxon>Fungi</taxon>
        <taxon>Dikarya</taxon>
        <taxon>Ascomycota</taxon>
        <taxon>Pezizomycotina</taxon>
        <taxon>Sordariomycetes</taxon>
        <taxon>Hypocreomycetidae</taxon>
        <taxon>Hypocreales</taxon>
        <taxon>Nectriaceae</taxon>
        <taxon>Fusarium</taxon>
        <taxon>Fusarium oxysporum species complex</taxon>
    </lineage>
</organism>
<proteinExistence type="predicted"/>
<dbReference type="EMBL" id="MQTW01000400">
    <property type="protein sequence ID" value="RYC80291.1"/>
    <property type="molecule type" value="Genomic_DNA"/>
</dbReference>
<dbReference type="Proteomes" id="UP000290540">
    <property type="component" value="Unassembled WGS sequence"/>
</dbReference>
<dbReference type="SUPFAM" id="SSF53474">
    <property type="entry name" value="alpha/beta-Hydrolases"/>
    <property type="match status" value="1"/>
</dbReference>
<comment type="caution">
    <text evidence="4">The sequence shown here is derived from an EMBL/GenBank/DDBJ whole genome shotgun (WGS) entry which is preliminary data.</text>
</comment>
<evidence type="ECO:0008006" key="6">
    <source>
        <dbReference type="Google" id="ProtNLM"/>
    </source>
</evidence>
<dbReference type="PANTHER" id="PTHR48081">
    <property type="entry name" value="AB HYDROLASE SUPERFAMILY PROTEIN C4A8.06C"/>
    <property type="match status" value="1"/>
</dbReference>
<name>A0A4Q2V0D5_FUSOX</name>
<accession>A0A4Q2V0D5</accession>
<dbReference type="Gene3D" id="3.40.50.1820">
    <property type="entry name" value="alpha/beta hydrolase"/>
    <property type="match status" value="1"/>
</dbReference>